<dbReference type="Pfam" id="PF00069">
    <property type="entry name" value="Pkinase"/>
    <property type="match status" value="1"/>
</dbReference>
<dbReference type="InterPro" id="IPR050591">
    <property type="entry name" value="GSK-3"/>
</dbReference>
<keyword evidence="6 7" id="KW-0067">ATP-binding</keyword>
<dbReference type="Gene3D" id="1.10.510.10">
    <property type="entry name" value="Transferase(Phosphotransferase) domain 1"/>
    <property type="match status" value="1"/>
</dbReference>
<feature type="compositionally biased region" description="Low complexity" evidence="8">
    <location>
        <begin position="503"/>
        <end position="525"/>
    </location>
</feature>
<dbReference type="PROSITE" id="PS00108">
    <property type="entry name" value="PROTEIN_KINASE_ST"/>
    <property type="match status" value="1"/>
</dbReference>
<protein>
    <submittedName>
        <fullName evidence="10">Protein kinase shaggy</fullName>
    </submittedName>
</protein>
<keyword evidence="5 10" id="KW-0418">Kinase</keyword>
<dbReference type="FunFam" id="1.10.510.10:FF:000624">
    <property type="entry name" value="Mitogen-activated protein kinase"/>
    <property type="match status" value="1"/>
</dbReference>
<keyword evidence="3" id="KW-0808">Transferase</keyword>
<proteinExistence type="inferred from homology"/>
<dbReference type="STRING" id="178035.A0A154PNV6"/>
<dbReference type="GO" id="GO:0005524">
    <property type="term" value="F:ATP binding"/>
    <property type="evidence" value="ECO:0007669"/>
    <property type="project" value="UniProtKB-UniRule"/>
</dbReference>
<evidence type="ECO:0000256" key="8">
    <source>
        <dbReference type="SAM" id="MobiDB-lite"/>
    </source>
</evidence>
<dbReference type="GO" id="GO:0004674">
    <property type="term" value="F:protein serine/threonine kinase activity"/>
    <property type="evidence" value="ECO:0007669"/>
    <property type="project" value="UniProtKB-KW"/>
</dbReference>
<dbReference type="InterPro" id="IPR008271">
    <property type="entry name" value="Ser/Thr_kinase_AS"/>
</dbReference>
<accession>A0A154PNV6</accession>
<dbReference type="Proteomes" id="UP000076502">
    <property type="component" value="Unassembled WGS sequence"/>
</dbReference>
<dbReference type="EMBL" id="KQ435007">
    <property type="protein sequence ID" value="KZC13565.1"/>
    <property type="molecule type" value="Genomic_DNA"/>
</dbReference>
<dbReference type="InterPro" id="IPR011009">
    <property type="entry name" value="Kinase-like_dom_sf"/>
</dbReference>
<dbReference type="GO" id="GO:0030154">
    <property type="term" value="P:cell differentiation"/>
    <property type="evidence" value="ECO:0007669"/>
    <property type="project" value="TreeGrafter"/>
</dbReference>
<dbReference type="PANTHER" id="PTHR24057">
    <property type="entry name" value="GLYCOGEN SYNTHASE KINASE-3 ALPHA"/>
    <property type="match status" value="1"/>
</dbReference>
<dbReference type="SMART" id="SM00220">
    <property type="entry name" value="S_TKc"/>
    <property type="match status" value="1"/>
</dbReference>
<dbReference type="GO" id="GO:0030424">
    <property type="term" value="C:axon"/>
    <property type="evidence" value="ECO:0007669"/>
    <property type="project" value="TreeGrafter"/>
</dbReference>
<keyword evidence="11" id="KW-1185">Reference proteome</keyword>
<dbReference type="GO" id="GO:0007165">
    <property type="term" value="P:signal transduction"/>
    <property type="evidence" value="ECO:0007669"/>
    <property type="project" value="TreeGrafter"/>
</dbReference>
<dbReference type="PROSITE" id="PS50011">
    <property type="entry name" value="PROTEIN_KINASE_DOM"/>
    <property type="match status" value="1"/>
</dbReference>
<dbReference type="FunFam" id="3.30.200.20:FF:000009">
    <property type="entry name" value="Glycogen synthase kinase-3 beta"/>
    <property type="match status" value="1"/>
</dbReference>
<dbReference type="GO" id="GO:0032436">
    <property type="term" value="P:positive regulation of proteasomal ubiquitin-dependent protein catabolic process"/>
    <property type="evidence" value="ECO:0007669"/>
    <property type="project" value="TreeGrafter"/>
</dbReference>
<dbReference type="InterPro" id="IPR000719">
    <property type="entry name" value="Prot_kinase_dom"/>
</dbReference>
<evidence type="ECO:0000256" key="5">
    <source>
        <dbReference type="ARBA" id="ARBA00022777"/>
    </source>
</evidence>
<feature type="binding site" evidence="7">
    <location>
        <position position="117"/>
    </location>
    <ligand>
        <name>ATP</name>
        <dbReference type="ChEBI" id="CHEBI:30616"/>
    </ligand>
</feature>
<keyword evidence="2" id="KW-0723">Serine/threonine-protein kinase</keyword>
<evidence type="ECO:0000256" key="7">
    <source>
        <dbReference type="PROSITE-ProRule" id="PRU10141"/>
    </source>
</evidence>
<dbReference type="PANTHER" id="PTHR24057:SF0">
    <property type="entry name" value="PROTEIN KINASE SHAGGY-RELATED"/>
    <property type="match status" value="1"/>
</dbReference>
<dbReference type="InterPro" id="IPR039192">
    <property type="entry name" value="STKc_GSK3"/>
</dbReference>
<feature type="region of interest" description="Disordered" evidence="8">
    <location>
        <begin position="495"/>
        <end position="543"/>
    </location>
</feature>
<gene>
    <name evidence="10" type="ORF">WN55_05117</name>
</gene>
<feature type="domain" description="Protein kinase" evidence="9">
    <location>
        <begin position="87"/>
        <end position="454"/>
    </location>
</feature>
<organism evidence="10 11">
    <name type="scientific">Dufourea novaeangliae</name>
    <name type="common">Sweat bee</name>
    <dbReference type="NCBI Taxonomy" id="178035"/>
    <lineage>
        <taxon>Eukaryota</taxon>
        <taxon>Metazoa</taxon>
        <taxon>Ecdysozoa</taxon>
        <taxon>Arthropoda</taxon>
        <taxon>Hexapoda</taxon>
        <taxon>Insecta</taxon>
        <taxon>Pterygota</taxon>
        <taxon>Neoptera</taxon>
        <taxon>Endopterygota</taxon>
        <taxon>Hymenoptera</taxon>
        <taxon>Apocrita</taxon>
        <taxon>Aculeata</taxon>
        <taxon>Apoidea</taxon>
        <taxon>Anthophila</taxon>
        <taxon>Halictidae</taxon>
        <taxon>Rophitinae</taxon>
        <taxon>Dufourea</taxon>
    </lineage>
</organism>
<dbReference type="Gene3D" id="3.30.200.20">
    <property type="entry name" value="Phosphorylase Kinase, domain 1"/>
    <property type="match status" value="1"/>
</dbReference>
<dbReference type="GO" id="GO:0090090">
    <property type="term" value="P:negative regulation of canonical Wnt signaling pathway"/>
    <property type="evidence" value="ECO:0007669"/>
    <property type="project" value="TreeGrafter"/>
</dbReference>
<feature type="compositionally biased region" description="Polar residues" evidence="8">
    <location>
        <begin position="526"/>
        <end position="543"/>
    </location>
</feature>
<reference evidence="10 11" key="1">
    <citation type="submission" date="2015-07" db="EMBL/GenBank/DDBJ databases">
        <title>The genome of Dufourea novaeangliae.</title>
        <authorList>
            <person name="Pan H."/>
            <person name="Kapheim K."/>
        </authorList>
    </citation>
    <scope>NUCLEOTIDE SEQUENCE [LARGE SCALE GENOMIC DNA]</scope>
    <source>
        <strain evidence="10">0120121106</strain>
        <tissue evidence="10">Whole body</tissue>
    </source>
</reference>
<dbReference type="PROSITE" id="PS00107">
    <property type="entry name" value="PROTEIN_KINASE_ATP"/>
    <property type="match status" value="1"/>
</dbReference>
<dbReference type="OrthoDB" id="272141at2759"/>
<evidence type="ECO:0000256" key="4">
    <source>
        <dbReference type="ARBA" id="ARBA00022741"/>
    </source>
</evidence>
<name>A0A154PNV6_DUFNO</name>
<dbReference type="SUPFAM" id="SSF56112">
    <property type="entry name" value="Protein kinase-like (PK-like)"/>
    <property type="match status" value="1"/>
</dbReference>
<evidence type="ECO:0000259" key="9">
    <source>
        <dbReference type="PROSITE" id="PS50011"/>
    </source>
</evidence>
<evidence type="ECO:0000313" key="11">
    <source>
        <dbReference type="Proteomes" id="UP000076502"/>
    </source>
</evidence>
<dbReference type="CDD" id="cd14137">
    <property type="entry name" value="STKc_GSK3"/>
    <property type="match status" value="1"/>
</dbReference>
<evidence type="ECO:0000256" key="2">
    <source>
        <dbReference type="ARBA" id="ARBA00022527"/>
    </source>
</evidence>
<evidence type="ECO:0000256" key="3">
    <source>
        <dbReference type="ARBA" id="ARBA00022679"/>
    </source>
</evidence>
<dbReference type="GO" id="GO:0005829">
    <property type="term" value="C:cytosol"/>
    <property type="evidence" value="ECO:0007669"/>
    <property type="project" value="TreeGrafter"/>
</dbReference>
<dbReference type="AlphaFoldDB" id="A0A154PNV6"/>
<sequence>MAPASTLDWSEPCQHWRYPKFCPSGQPKNERAKSAMELSSKDANTAYKKFCKFLRRLGNKKRKDGSKVTTVVATPGAGPDRPQEVAYTDTKVIGNGSFGVVYQAKLCDTGEMVAIKKVLQDKRFKNRELQIMRRLEHCNIVKLKYFFYSSGDKNILNATNPVFHVDKDEVYLNLVLEYIPETVYKVARHYNKSKQTIPISFIKLYMYQLFRSLAYIHSLGICHRDIKPQNLLLDPETGVLKLCDFGSAKHLIKGEPNVSYICSRYYRAPELIFGAIDYTTKIDVWSAGCVLAELLLGQPIFPGDSGVDQLVEIIKVLGTPTRDQIRYPEALSPKWPMKLNAALSVLELTGNRDCMRTERSCSEGKWALCSLLFLLTKHGLATPVAIITFHQYMYSWLQFMLQRMSGLKCSTEHQKIRVFRARTPPEAMELVARLLEYTPSLRMTPLQACAHSFFNELREQGTRLPNGRELPPLFDFTEQELRIQPALNSVLIPKYMQSSDNPGGQSEATSAAAGASGNSSDNNVNTNTPSTTQNTDPSQSNMA</sequence>
<comment type="similarity">
    <text evidence="1">Belongs to the protein kinase superfamily. CMGC Ser/Thr protein kinase family. GSK-3 subfamily.</text>
</comment>
<dbReference type="InterPro" id="IPR017441">
    <property type="entry name" value="Protein_kinase_ATP_BS"/>
</dbReference>
<evidence type="ECO:0000313" key="10">
    <source>
        <dbReference type="EMBL" id="KZC13565.1"/>
    </source>
</evidence>
<evidence type="ECO:0000256" key="1">
    <source>
        <dbReference type="ARBA" id="ARBA00005527"/>
    </source>
</evidence>
<keyword evidence="4 7" id="KW-0547">Nucleotide-binding</keyword>
<evidence type="ECO:0000256" key="6">
    <source>
        <dbReference type="ARBA" id="ARBA00022840"/>
    </source>
</evidence>
<dbReference type="GO" id="GO:0070507">
    <property type="term" value="P:regulation of microtubule cytoskeleton organization"/>
    <property type="evidence" value="ECO:0007669"/>
    <property type="project" value="TreeGrafter"/>
</dbReference>
<dbReference type="GO" id="GO:0005634">
    <property type="term" value="C:nucleus"/>
    <property type="evidence" value="ECO:0007669"/>
    <property type="project" value="TreeGrafter"/>
</dbReference>